<feature type="domain" description="TauD/TfdA-like" evidence="8">
    <location>
        <begin position="25"/>
        <end position="280"/>
    </location>
</feature>
<sequence>MTSTLTAPHTTSAPAAAPADDRPSVTRLGQNIGAQVNGIELGGDITDDEVEFIRSALATHKAIVFRNQNLTDESQYAFAERLGTPTLAHPTVHSTGLERLTIEGAANSWHTDVTFVDRIPKISILRAIDLPPYGGATIWANTAAAYKALPEPLRILADNLWATHSNEYDYATGHQEEDKTEHRREFTRNVFETEHPVVHVHPETGERSLLLGHFVKGFTGLKPREFQDLFSAYQDRITKEDNTFRWNWHDGDVVLWDNHATQHYGVKDFGDHHRKIRRVTLAGAVPTSVDGEKSRIITGDATEFSVIDDPRPLVGYIGDAADI</sequence>
<evidence type="ECO:0000256" key="3">
    <source>
        <dbReference type="ARBA" id="ARBA00022723"/>
    </source>
</evidence>
<dbReference type="HOGENOM" id="CLU_036005_2_1_11"/>
<evidence type="ECO:0000256" key="1">
    <source>
        <dbReference type="ARBA" id="ARBA00001954"/>
    </source>
</evidence>
<dbReference type="OrthoDB" id="581608at2"/>
<keyword evidence="10" id="KW-1185">Reference proteome</keyword>
<dbReference type="PANTHER" id="PTHR30468">
    <property type="entry name" value="ALPHA-KETOGLUTARATE-DEPENDENT SULFONATE DIOXYGENASE"/>
    <property type="match status" value="1"/>
</dbReference>
<evidence type="ECO:0000256" key="6">
    <source>
        <dbReference type="ARBA" id="ARBA00023004"/>
    </source>
</evidence>
<evidence type="ECO:0000256" key="7">
    <source>
        <dbReference type="SAM" id="MobiDB-lite"/>
    </source>
</evidence>
<dbReference type="EC" id="1.14.11.17" evidence="9"/>
<evidence type="ECO:0000256" key="2">
    <source>
        <dbReference type="ARBA" id="ARBA00005896"/>
    </source>
</evidence>
<comment type="cofactor">
    <cofactor evidence="1">
        <name>Fe(2+)</name>
        <dbReference type="ChEBI" id="CHEBI:29033"/>
    </cofactor>
</comment>
<evidence type="ECO:0000256" key="5">
    <source>
        <dbReference type="ARBA" id="ARBA00023002"/>
    </source>
</evidence>
<keyword evidence="5 9" id="KW-0560">Oxidoreductase</keyword>
<dbReference type="eggNOG" id="COG2175">
    <property type="taxonomic scope" value="Bacteria"/>
</dbReference>
<dbReference type="InterPro" id="IPR051323">
    <property type="entry name" value="AtsK-like"/>
</dbReference>
<protein>
    <submittedName>
        <fullName evidence="9">Putative taurine dioxygenase</fullName>
        <ecNumber evidence="9">1.14.11.17</ecNumber>
    </submittedName>
</protein>
<dbReference type="GO" id="GO:0000908">
    <property type="term" value="F:taurine dioxygenase activity"/>
    <property type="evidence" value="ECO:0007669"/>
    <property type="project" value="UniProtKB-EC"/>
</dbReference>
<dbReference type="KEGG" id="cgy:CGLY_01720"/>
<dbReference type="STRING" id="1404245.CGLY_01720"/>
<dbReference type="Proteomes" id="UP000023703">
    <property type="component" value="Chromosome"/>
</dbReference>
<dbReference type="InterPro" id="IPR003819">
    <property type="entry name" value="TauD/TfdA-like"/>
</dbReference>
<keyword evidence="4 9" id="KW-0223">Dioxygenase</keyword>
<evidence type="ECO:0000313" key="9">
    <source>
        <dbReference type="EMBL" id="AHW62792.1"/>
    </source>
</evidence>
<feature type="compositionally biased region" description="Low complexity" evidence="7">
    <location>
        <begin position="1"/>
        <end position="18"/>
    </location>
</feature>
<accession>X5DQ79</accession>
<comment type="similarity">
    <text evidence="2">Belongs to the TfdA dioxygenase family.</text>
</comment>
<keyword evidence="6" id="KW-0408">Iron</keyword>
<proteinExistence type="inferred from homology"/>
<dbReference type="PANTHER" id="PTHR30468:SF5">
    <property type="entry name" value="ALPHA-KETOGLUTARATE-DEPENDENT SULFATE ESTER DIOXYGENASE"/>
    <property type="match status" value="1"/>
</dbReference>
<dbReference type="InterPro" id="IPR042098">
    <property type="entry name" value="TauD-like_sf"/>
</dbReference>
<dbReference type="GO" id="GO:0046872">
    <property type="term" value="F:metal ion binding"/>
    <property type="evidence" value="ECO:0007669"/>
    <property type="project" value="UniProtKB-KW"/>
</dbReference>
<organism evidence="9 10">
    <name type="scientific">Corynebacterium glyciniphilum AJ 3170</name>
    <dbReference type="NCBI Taxonomy" id="1404245"/>
    <lineage>
        <taxon>Bacteria</taxon>
        <taxon>Bacillati</taxon>
        <taxon>Actinomycetota</taxon>
        <taxon>Actinomycetes</taxon>
        <taxon>Mycobacteriales</taxon>
        <taxon>Corynebacteriaceae</taxon>
        <taxon>Corynebacterium</taxon>
    </lineage>
</organism>
<gene>
    <name evidence="9" type="primary">tauD</name>
    <name evidence="9" type="ORF">CGLY_01720</name>
</gene>
<keyword evidence="3" id="KW-0479">Metal-binding</keyword>
<evidence type="ECO:0000313" key="10">
    <source>
        <dbReference type="Proteomes" id="UP000023703"/>
    </source>
</evidence>
<dbReference type="Gene3D" id="3.60.130.10">
    <property type="entry name" value="Clavaminate synthase-like"/>
    <property type="match status" value="1"/>
</dbReference>
<dbReference type="GO" id="GO:0005737">
    <property type="term" value="C:cytoplasm"/>
    <property type="evidence" value="ECO:0007669"/>
    <property type="project" value="TreeGrafter"/>
</dbReference>
<name>X5DQ79_9CORY</name>
<dbReference type="SUPFAM" id="SSF51197">
    <property type="entry name" value="Clavaminate synthase-like"/>
    <property type="match status" value="1"/>
</dbReference>
<dbReference type="Pfam" id="PF02668">
    <property type="entry name" value="TauD"/>
    <property type="match status" value="1"/>
</dbReference>
<evidence type="ECO:0000259" key="8">
    <source>
        <dbReference type="Pfam" id="PF02668"/>
    </source>
</evidence>
<reference evidence="9 10" key="1">
    <citation type="journal article" date="2015" name="Int. J. Syst. Evol. Microbiol.">
        <title>Revisiting Corynebacterium glyciniphilum (ex Kubota et al., 1972) sp. nov., nom. rev., isolated from putrefied banana.</title>
        <authorList>
            <person name="Al-Dilaimi A."/>
            <person name="Bednarz H."/>
            <person name="Lomker A."/>
            <person name="Niehaus K."/>
            <person name="Kalinowski J."/>
            <person name="Ruckert C."/>
        </authorList>
    </citation>
    <scope>NUCLEOTIDE SEQUENCE [LARGE SCALE GENOMIC DNA]</scope>
    <source>
        <strain evidence="9">AJ 3170</strain>
    </source>
</reference>
<dbReference type="AlphaFoldDB" id="X5DQ79"/>
<feature type="region of interest" description="Disordered" evidence="7">
    <location>
        <begin position="1"/>
        <end position="24"/>
    </location>
</feature>
<evidence type="ECO:0000256" key="4">
    <source>
        <dbReference type="ARBA" id="ARBA00022964"/>
    </source>
</evidence>
<dbReference type="EMBL" id="CP006842">
    <property type="protein sequence ID" value="AHW62792.1"/>
    <property type="molecule type" value="Genomic_DNA"/>
</dbReference>
<dbReference type="RefSeq" id="WP_038545585.1">
    <property type="nucleotide sequence ID" value="NZ_CP006842.1"/>
</dbReference>